<protein>
    <submittedName>
        <fullName evidence="1">Uncharacterized protein</fullName>
    </submittedName>
</protein>
<organism evidence="1 2">
    <name type="scientific">Erwinia phage pEa_SNUABM_5</name>
    <dbReference type="NCBI Taxonomy" id="2797313"/>
    <lineage>
        <taxon>Viruses</taxon>
        <taxon>Duplodnaviria</taxon>
        <taxon>Heunggongvirae</taxon>
        <taxon>Uroviricota</taxon>
        <taxon>Caudoviricetes</taxon>
        <taxon>Rivsvirus</taxon>
        <taxon>Rivsvirus SNUABM5</taxon>
    </lineage>
</organism>
<name>A0A7T8IVQ0_9CAUD</name>
<keyword evidence="2" id="KW-1185">Reference proteome</keyword>
<dbReference type="Proteomes" id="UP000596123">
    <property type="component" value="Segment"/>
</dbReference>
<dbReference type="EMBL" id="MW366843">
    <property type="protein sequence ID" value="QQO90345.1"/>
    <property type="molecule type" value="Genomic_DNA"/>
</dbReference>
<accession>A0A7T8IVQ0</accession>
<sequence>MIVYKTFDEIKQDLLPYKYHRVVDDFRMIQEVAITPNVWQRLKYYLMGEQVPRTSIVPREDVRITHTCLYAHPEIAAALRLRLLVISSEENPFKDK</sequence>
<proteinExistence type="predicted"/>
<reference evidence="1 2" key="1">
    <citation type="submission" date="2020-12" db="EMBL/GenBank/DDBJ databases">
        <title>Complete genome sequence of Erwinia phage pEa_SNUABM_5.</title>
        <authorList>
            <person name="Kim S.G."/>
            <person name="Lee S.B."/>
            <person name="Kwon J."/>
            <person name="Park S.C."/>
        </authorList>
    </citation>
    <scope>NUCLEOTIDE SEQUENCE [LARGE SCALE GENOMIC DNA]</scope>
</reference>
<evidence type="ECO:0000313" key="1">
    <source>
        <dbReference type="EMBL" id="QQO90345.1"/>
    </source>
</evidence>
<evidence type="ECO:0000313" key="2">
    <source>
        <dbReference type="Proteomes" id="UP000596123"/>
    </source>
</evidence>
<gene>
    <name evidence="1" type="ORF">pEaSNUABM5_00203</name>
</gene>